<dbReference type="Pfam" id="PF07021">
    <property type="entry name" value="MetW"/>
    <property type="match status" value="1"/>
</dbReference>
<sequence>MSLLRSELRMIADWIRPGSHVLDLGCGDGTLLRYLHEKRQVTGYGMEIDQDKIVKAIENNINVIQTDLDAGLSEIESGSFDYVIMSETLQAVRYPDKLIDEMLRIGAEAIITFPNFGHWRCRLELFHGRMPVTPSLPNTWYNTPNIHLCTITDFEQLCEDMSLTVLQRIVVDRDHKPSVSAWLLPNLMGEIALYRLQRQ</sequence>
<dbReference type="EMBL" id="SOQX01000001">
    <property type="protein sequence ID" value="TDY04140.1"/>
    <property type="molecule type" value="Genomic_DNA"/>
</dbReference>
<keyword evidence="2" id="KW-1185">Reference proteome</keyword>
<evidence type="ECO:0000313" key="1">
    <source>
        <dbReference type="EMBL" id="TDY04140.1"/>
    </source>
</evidence>
<dbReference type="NCBIfam" id="TIGR02081">
    <property type="entry name" value="metW"/>
    <property type="match status" value="1"/>
</dbReference>
<gene>
    <name evidence="1" type="ORF">EDC23_0512</name>
</gene>
<organism evidence="1 2">
    <name type="scientific">Thiohalophilus thiocyanatoxydans</name>
    <dbReference type="NCBI Taxonomy" id="381308"/>
    <lineage>
        <taxon>Bacteria</taxon>
        <taxon>Pseudomonadati</taxon>
        <taxon>Pseudomonadota</taxon>
        <taxon>Gammaproteobacteria</taxon>
        <taxon>Thiohalomonadales</taxon>
        <taxon>Thiohalophilaceae</taxon>
        <taxon>Thiohalophilus</taxon>
    </lineage>
</organism>
<accession>A0A4R8IX73</accession>
<dbReference type="Gene3D" id="3.40.50.150">
    <property type="entry name" value="Vaccinia Virus protein VP39"/>
    <property type="match status" value="1"/>
</dbReference>
<dbReference type="Proteomes" id="UP000294914">
    <property type="component" value="Unassembled WGS sequence"/>
</dbReference>
<dbReference type="RefSeq" id="WP_134080788.1">
    <property type="nucleotide sequence ID" value="NZ_SOQX01000001.1"/>
</dbReference>
<dbReference type="AlphaFoldDB" id="A0A4R8IX73"/>
<dbReference type="CDD" id="cd02440">
    <property type="entry name" value="AdoMet_MTases"/>
    <property type="match status" value="1"/>
</dbReference>
<name>A0A4R8IX73_9GAMM</name>
<dbReference type="InterPro" id="IPR010743">
    <property type="entry name" value="Methionine_synth_MetW"/>
</dbReference>
<proteinExistence type="predicted"/>
<protein>
    <submittedName>
        <fullName evidence="1">Methionine biosynthesis protein MetW</fullName>
    </submittedName>
</protein>
<dbReference type="OrthoDB" id="9792690at2"/>
<reference evidence="1 2" key="1">
    <citation type="submission" date="2019-03" db="EMBL/GenBank/DDBJ databases">
        <title>Genomic Encyclopedia of Type Strains, Phase IV (KMG-IV): sequencing the most valuable type-strain genomes for metagenomic binning, comparative biology and taxonomic classification.</title>
        <authorList>
            <person name="Goeker M."/>
        </authorList>
    </citation>
    <scope>NUCLEOTIDE SEQUENCE [LARGE SCALE GENOMIC DNA]</scope>
    <source>
        <strain evidence="1 2">DSM 16326</strain>
    </source>
</reference>
<evidence type="ECO:0000313" key="2">
    <source>
        <dbReference type="Proteomes" id="UP000294914"/>
    </source>
</evidence>
<dbReference type="InterPro" id="IPR029063">
    <property type="entry name" value="SAM-dependent_MTases_sf"/>
</dbReference>
<comment type="caution">
    <text evidence="1">The sequence shown here is derived from an EMBL/GenBank/DDBJ whole genome shotgun (WGS) entry which is preliminary data.</text>
</comment>
<dbReference type="SUPFAM" id="SSF53335">
    <property type="entry name" value="S-adenosyl-L-methionine-dependent methyltransferases"/>
    <property type="match status" value="1"/>
</dbReference>